<gene>
    <name evidence="1" type="ORF">WA1_09650</name>
</gene>
<dbReference type="OrthoDB" id="446586at2"/>
<sequence length="172" mass="20067">MKKVRENLIDFLESSPRHTSRLIIRTDDSFLQRIPWYCWELLSGYPNTEITLSSQTGRIRNDNYLPPDKSQLKLLIILGDRTNLLLERDRKILEDLKRKTNINIDVFPTVNHNINELCNIEQLTKSLSNILCNGYDILFFAGHGVGESGNQTDRIRFNINNTLLDISFYIIR</sequence>
<reference evidence="1 2" key="1">
    <citation type="journal article" date="2013" name="Genome Biol. Evol.">
        <title>Genomes of Stigonematalean cyanobacteria (subsection V) and the evolution of oxygenic photosynthesis from prokaryotes to plastids.</title>
        <authorList>
            <person name="Dagan T."/>
            <person name="Roettger M."/>
            <person name="Stucken K."/>
            <person name="Landan G."/>
            <person name="Koch R."/>
            <person name="Major P."/>
            <person name="Gould S.B."/>
            <person name="Goremykin V.V."/>
            <person name="Rippka R."/>
            <person name="Tandeau de Marsac N."/>
            <person name="Gugger M."/>
            <person name="Lockhart P.J."/>
            <person name="Allen J.F."/>
            <person name="Brune I."/>
            <person name="Maus I."/>
            <person name="Puhler A."/>
            <person name="Martin W.F."/>
        </authorList>
    </citation>
    <scope>NUCLEOTIDE SEQUENCE [LARGE SCALE GENOMIC DNA]</scope>
    <source>
        <strain evidence="1 2">PCC 7110</strain>
    </source>
</reference>
<dbReference type="Proteomes" id="UP000076925">
    <property type="component" value="Unassembled WGS sequence"/>
</dbReference>
<dbReference type="EMBL" id="ANNX02000053">
    <property type="protein sequence ID" value="KYC34995.1"/>
    <property type="molecule type" value="Genomic_DNA"/>
</dbReference>
<evidence type="ECO:0008006" key="3">
    <source>
        <dbReference type="Google" id="ProtNLM"/>
    </source>
</evidence>
<dbReference type="RefSeq" id="WP_017743788.1">
    <property type="nucleotide sequence ID" value="NZ_KQ976354.1"/>
</dbReference>
<comment type="caution">
    <text evidence="1">The sequence shown here is derived from an EMBL/GenBank/DDBJ whole genome shotgun (WGS) entry which is preliminary data.</text>
</comment>
<accession>A0A139WRC8</accession>
<evidence type="ECO:0000313" key="2">
    <source>
        <dbReference type="Proteomes" id="UP000076925"/>
    </source>
</evidence>
<dbReference type="AlphaFoldDB" id="A0A139WRC8"/>
<dbReference type="STRING" id="128403.WA1_09650"/>
<proteinExistence type="predicted"/>
<protein>
    <recommendedName>
        <fullName evidence="3">CHAT domain-containing protein</fullName>
    </recommendedName>
</protein>
<keyword evidence="2" id="KW-1185">Reference proteome</keyword>
<evidence type="ECO:0000313" key="1">
    <source>
        <dbReference type="EMBL" id="KYC34995.1"/>
    </source>
</evidence>
<name>A0A139WRC8_9CYAN</name>
<organism evidence="1 2">
    <name type="scientific">Scytonema hofmannii PCC 7110</name>
    <dbReference type="NCBI Taxonomy" id="128403"/>
    <lineage>
        <taxon>Bacteria</taxon>
        <taxon>Bacillati</taxon>
        <taxon>Cyanobacteriota</taxon>
        <taxon>Cyanophyceae</taxon>
        <taxon>Nostocales</taxon>
        <taxon>Scytonemataceae</taxon>
        <taxon>Scytonema</taxon>
    </lineage>
</organism>